<dbReference type="EnsemblPlants" id="AES63742">
    <property type="protein sequence ID" value="AES63742"/>
    <property type="gene ID" value="MTR_2g012760"/>
</dbReference>
<dbReference type="PaxDb" id="3880-AES63742"/>
<proteinExistence type="predicted"/>
<evidence type="ECO:0000313" key="3">
    <source>
        <dbReference type="Proteomes" id="UP000002051"/>
    </source>
</evidence>
<organism evidence="1 3">
    <name type="scientific">Medicago truncatula</name>
    <name type="common">Barrel medic</name>
    <name type="synonym">Medicago tribuloides</name>
    <dbReference type="NCBI Taxonomy" id="3880"/>
    <lineage>
        <taxon>Eukaryota</taxon>
        <taxon>Viridiplantae</taxon>
        <taxon>Streptophyta</taxon>
        <taxon>Embryophyta</taxon>
        <taxon>Tracheophyta</taxon>
        <taxon>Spermatophyta</taxon>
        <taxon>Magnoliopsida</taxon>
        <taxon>eudicotyledons</taxon>
        <taxon>Gunneridae</taxon>
        <taxon>Pentapetalae</taxon>
        <taxon>rosids</taxon>
        <taxon>fabids</taxon>
        <taxon>Fabales</taxon>
        <taxon>Fabaceae</taxon>
        <taxon>Papilionoideae</taxon>
        <taxon>50 kb inversion clade</taxon>
        <taxon>NPAAA clade</taxon>
        <taxon>Hologalegina</taxon>
        <taxon>IRL clade</taxon>
        <taxon>Trifolieae</taxon>
        <taxon>Medicago</taxon>
    </lineage>
</organism>
<reference evidence="1 3" key="1">
    <citation type="journal article" date="2011" name="Nature">
        <title>The Medicago genome provides insight into the evolution of rhizobial symbioses.</title>
        <authorList>
            <person name="Young N.D."/>
            <person name="Debelle F."/>
            <person name="Oldroyd G.E."/>
            <person name="Geurts R."/>
            <person name="Cannon S.B."/>
            <person name="Udvardi M.K."/>
            <person name="Benedito V.A."/>
            <person name="Mayer K.F."/>
            <person name="Gouzy J."/>
            <person name="Schoof H."/>
            <person name="Van de Peer Y."/>
            <person name="Proost S."/>
            <person name="Cook D.R."/>
            <person name="Meyers B.C."/>
            <person name="Spannagl M."/>
            <person name="Cheung F."/>
            <person name="De Mita S."/>
            <person name="Krishnakumar V."/>
            <person name="Gundlach H."/>
            <person name="Zhou S."/>
            <person name="Mudge J."/>
            <person name="Bharti A.K."/>
            <person name="Murray J.D."/>
            <person name="Naoumkina M.A."/>
            <person name="Rosen B."/>
            <person name="Silverstein K.A."/>
            <person name="Tang H."/>
            <person name="Rombauts S."/>
            <person name="Zhao P.X."/>
            <person name="Zhou P."/>
            <person name="Barbe V."/>
            <person name="Bardou P."/>
            <person name="Bechner M."/>
            <person name="Bellec A."/>
            <person name="Berger A."/>
            <person name="Berges H."/>
            <person name="Bidwell S."/>
            <person name="Bisseling T."/>
            <person name="Choisne N."/>
            <person name="Couloux A."/>
            <person name="Denny R."/>
            <person name="Deshpande S."/>
            <person name="Dai X."/>
            <person name="Doyle J.J."/>
            <person name="Dudez A.M."/>
            <person name="Farmer A.D."/>
            <person name="Fouteau S."/>
            <person name="Franken C."/>
            <person name="Gibelin C."/>
            <person name="Gish J."/>
            <person name="Goldstein S."/>
            <person name="Gonzalez A.J."/>
            <person name="Green P.J."/>
            <person name="Hallab A."/>
            <person name="Hartog M."/>
            <person name="Hua A."/>
            <person name="Humphray S.J."/>
            <person name="Jeong D.H."/>
            <person name="Jing Y."/>
            <person name="Jocker A."/>
            <person name="Kenton S.M."/>
            <person name="Kim D.J."/>
            <person name="Klee K."/>
            <person name="Lai H."/>
            <person name="Lang C."/>
            <person name="Lin S."/>
            <person name="Macmil S.L."/>
            <person name="Magdelenat G."/>
            <person name="Matthews L."/>
            <person name="McCorrison J."/>
            <person name="Monaghan E.L."/>
            <person name="Mun J.H."/>
            <person name="Najar F.Z."/>
            <person name="Nicholson C."/>
            <person name="Noirot C."/>
            <person name="O'Bleness M."/>
            <person name="Paule C.R."/>
            <person name="Poulain J."/>
            <person name="Prion F."/>
            <person name="Qin B."/>
            <person name="Qu C."/>
            <person name="Retzel E.F."/>
            <person name="Riddle C."/>
            <person name="Sallet E."/>
            <person name="Samain S."/>
            <person name="Samson N."/>
            <person name="Sanders I."/>
            <person name="Saurat O."/>
            <person name="Scarpelli C."/>
            <person name="Schiex T."/>
            <person name="Segurens B."/>
            <person name="Severin A.J."/>
            <person name="Sherrier D.J."/>
            <person name="Shi R."/>
            <person name="Sims S."/>
            <person name="Singer S.R."/>
            <person name="Sinharoy S."/>
            <person name="Sterck L."/>
            <person name="Viollet A."/>
            <person name="Wang B.B."/>
            <person name="Wang K."/>
            <person name="Wang M."/>
            <person name="Wang X."/>
            <person name="Warfsmann J."/>
            <person name="Weissenbach J."/>
            <person name="White D.D."/>
            <person name="White J.D."/>
            <person name="Wiley G.B."/>
            <person name="Wincker P."/>
            <person name="Xing Y."/>
            <person name="Yang L."/>
            <person name="Yao Z."/>
            <person name="Ying F."/>
            <person name="Zhai J."/>
            <person name="Zhou L."/>
            <person name="Zuber A."/>
            <person name="Denarie J."/>
            <person name="Dixon R.A."/>
            <person name="May G.D."/>
            <person name="Schwartz D.C."/>
            <person name="Rogers J."/>
            <person name="Quetier F."/>
            <person name="Town C.D."/>
            <person name="Roe B.A."/>
        </authorList>
    </citation>
    <scope>NUCLEOTIDE SEQUENCE [LARGE SCALE GENOMIC DNA]</scope>
    <source>
        <strain evidence="1">A17</strain>
        <strain evidence="2 3">cv. Jemalong A17</strain>
    </source>
</reference>
<keyword evidence="3" id="KW-1185">Reference proteome</keyword>
<protein>
    <submittedName>
        <fullName evidence="1 2">Uncharacterized protein</fullName>
    </submittedName>
</protein>
<reference evidence="1 3" key="2">
    <citation type="journal article" date="2014" name="BMC Genomics">
        <title>An improved genome release (version Mt4.0) for the model legume Medicago truncatula.</title>
        <authorList>
            <person name="Tang H."/>
            <person name="Krishnakumar V."/>
            <person name="Bidwell S."/>
            <person name="Rosen B."/>
            <person name="Chan A."/>
            <person name="Zhou S."/>
            <person name="Gentzbittel L."/>
            <person name="Childs K.L."/>
            <person name="Yandell M."/>
            <person name="Gundlach H."/>
            <person name="Mayer K.F."/>
            <person name="Schwartz D.C."/>
            <person name="Town C.D."/>
        </authorList>
    </citation>
    <scope>GENOME REANNOTATION</scope>
    <source>
        <strain evidence="2 3">cv. Jemalong A17</strain>
    </source>
</reference>
<reference evidence="2" key="3">
    <citation type="submission" date="2015-04" db="UniProtKB">
        <authorList>
            <consortium name="EnsemblPlants"/>
        </authorList>
    </citation>
    <scope>IDENTIFICATION</scope>
    <source>
        <strain evidence="2">cv. Jemalong A17</strain>
    </source>
</reference>
<dbReference type="AlphaFoldDB" id="G7INY0"/>
<sequence>MGSKRDIEKFTGNYDFGLWKVKMQTVLTQQKCVEVSKVKLQSQYKVLRYVVREATAAPMWTKLESLYYWNKICLVLEEQIKSKYINKKGSLKLMKKTAPEVMTSLEASSSEAGNH</sequence>
<name>G7INY0_MEDTR</name>
<dbReference type="Proteomes" id="UP000002051">
    <property type="component" value="Chromosome 2"/>
</dbReference>
<evidence type="ECO:0000313" key="1">
    <source>
        <dbReference type="EMBL" id="AES63742.1"/>
    </source>
</evidence>
<gene>
    <name evidence="1" type="ordered locus">MTR_2g012760</name>
</gene>
<accession>G7INY0</accession>
<dbReference type="HOGENOM" id="CLU_2112480_0_0_1"/>
<evidence type="ECO:0000313" key="2">
    <source>
        <dbReference type="EnsemblPlants" id="AES63742"/>
    </source>
</evidence>
<dbReference type="EMBL" id="CM001218">
    <property type="protein sequence ID" value="AES63742.1"/>
    <property type="molecule type" value="Genomic_DNA"/>
</dbReference>